<feature type="transmembrane region" description="Helical" evidence="9">
    <location>
        <begin position="88"/>
        <end position="107"/>
    </location>
</feature>
<feature type="transmembrane region" description="Helical" evidence="9">
    <location>
        <begin position="277"/>
        <end position="296"/>
    </location>
</feature>
<feature type="transmembrane region" description="Helical" evidence="9">
    <location>
        <begin position="64"/>
        <end position="81"/>
    </location>
</feature>
<feature type="transmembrane region" description="Helical" evidence="9">
    <location>
        <begin position="413"/>
        <end position="433"/>
    </location>
</feature>
<protein>
    <submittedName>
        <fullName evidence="11">EmrB/QacA subfamily drug resistance transporter</fullName>
    </submittedName>
</protein>
<feature type="transmembrane region" description="Helical" evidence="9">
    <location>
        <begin position="146"/>
        <end position="164"/>
    </location>
</feature>
<keyword evidence="7" id="KW-0046">Antibiotic resistance</keyword>
<feature type="transmembrane region" description="Helical" evidence="9">
    <location>
        <begin position="316"/>
        <end position="333"/>
    </location>
</feature>
<evidence type="ECO:0000256" key="3">
    <source>
        <dbReference type="ARBA" id="ARBA00022475"/>
    </source>
</evidence>
<feature type="domain" description="Major facilitator superfamily (MFS) profile" evidence="10">
    <location>
        <begin position="22"/>
        <end position="468"/>
    </location>
</feature>
<keyword evidence="6 9" id="KW-0472">Membrane</keyword>
<dbReference type="GO" id="GO:0005886">
    <property type="term" value="C:plasma membrane"/>
    <property type="evidence" value="ECO:0007669"/>
    <property type="project" value="UniProtKB-SubCell"/>
</dbReference>
<feature type="transmembrane region" description="Helical" evidence="9">
    <location>
        <begin position="21"/>
        <end position="44"/>
    </location>
</feature>
<keyword evidence="3" id="KW-1003">Cell membrane</keyword>
<feature type="region of interest" description="Disordered" evidence="8">
    <location>
        <begin position="469"/>
        <end position="490"/>
    </location>
</feature>
<keyword evidence="2" id="KW-0813">Transport</keyword>
<evidence type="ECO:0000256" key="4">
    <source>
        <dbReference type="ARBA" id="ARBA00022692"/>
    </source>
</evidence>
<feature type="transmembrane region" description="Helical" evidence="9">
    <location>
        <begin position="340"/>
        <end position="358"/>
    </location>
</feature>
<dbReference type="OrthoDB" id="7375466at2"/>
<dbReference type="GO" id="GO:0022857">
    <property type="term" value="F:transmembrane transporter activity"/>
    <property type="evidence" value="ECO:0007669"/>
    <property type="project" value="InterPro"/>
</dbReference>
<dbReference type="Proteomes" id="UP000318103">
    <property type="component" value="Unassembled WGS sequence"/>
</dbReference>
<keyword evidence="5 9" id="KW-1133">Transmembrane helix</keyword>
<comment type="caution">
    <text evidence="11">The sequence shown here is derived from an EMBL/GenBank/DDBJ whole genome shotgun (WGS) entry which is preliminary data.</text>
</comment>
<evidence type="ECO:0000256" key="7">
    <source>
        <dbReference type="ARBA" id="ARBA00023251"/>
    </source>
</evidence>
<name>A0A542SXD8_9ACTN</name>
<feature type="transmembrane region" description="Helical" evidence="9">
    <location>
        <begin position="113"/>
        <end position="134"/>
    </location>
</feature>
<sequence length="490" mass="49632">MSTDKAAVGGGAAGAGKSPGAATLITGLIAFMAGLDNLVVVTALPTIREKLGGSLEQLEWTVNAYTLTFAVLMLTGAALGDRFGRRRVFVAGLLLFTAASAAAAVAPGIGELIAARAVQGAGAAVIMPLSLTLLTHAVPAEKRGAALGIYGALNGLAIAGGPLVGGVVVEHMSWQWVFWINVPVGLLLAPAAWRGLAESRGPNNRLDVQGTLLASLGILGLVYGLIRAGGNGGWGAPQVVGSLAAGAVVLAAFVLWERRSSAPMLPMGMFRNRAFSAVNAGGLLMSVGMYGVVFLITQFMQTIQHMPPTEAGVRMLAWTAMPLLVAPVAGILSDRIGGRPVVAFGLALMAAAFAYWALVMSPDVSYVGQLPGFLLGGVGVACFFAPLLNLTMSSVAVSEQGIASGATSATQELGAALGVALLAGVFSHNGGYASSRNFVDGFVPALWVGAAAVALGAVVMLFATPPDGVAKQHSAEPVRDTAEPTPAASR</sequence>
<dbReference type="InterPro" id="IPR036259">
    <property type="entry name" value="MFS_trans_sf"/>
</dbReference>
<dbReference type="AlphaFoldDB" id="A0A542SXD8"/>
<dbReference type="PANTHER" id="PTHR42718">
    <property type="entry name" value="MAJOR FACILITATOR SUPERFAMILY MULTIDRUG TRANSPORTER MFSC"/>
    <property type="match status" value="1"/>
</dbReference>
<keyword evidence="12" id="KW-1185">Reference proteome</keyword>
<dbReference type="PRINTS" id="PR01036">
    <property type="entry name" value="TCRTETB"/>
</dbReference>
<keyword evidence="4 9" id="KW-0812">Transmembrane</keyword>
<feature type="transmembrane region" description="Helical" evidence="9">
    <location>
        <begin position="238"/>
        <end position="256"/>
    </location>
</feature>
<dbReference type="EMBL" id="VFNX01000007">
    <property type="protein sequence ID" value="TQK79275.1"/>
    <property type="molecule type" value="Genomic_DNA"/>
</dbReference>
<evidence type="ECO:0000256" key="5">
    <source>
        <dbReference type="ARBA" id="ARBA00022989"/>
    </source>
</evidence>
<dbReference type="NCBIfam" id="TIGR00711">
    <property type="entry name" value="efflux_EmrB"/>
    <property type="match status" value="1"/>
</dbReference>
<evidence type="ECO:0000313" key="11">
    <source>
        <dbReference type="EMBL" id="TQK79275.1"/>
    </source>
</evidence>
<comment type="subcellular location">
    <subcellularLocation>
        <location evidence="1">Cell membrane</location>
        <topology evidence="1">Multi-pass membrane protein</topology>
    </subcellularLocation>
</comment>
<proteinExistence type="predicted"/>
<evidence type="ECO:0000256" key="1">
    <source>
        <dbReference type="ARBA" id="ARBA00004651"/>
    </source>
</evidence>
<gene>
    <name evidence="11" type="ORF">FB563_8270</name>
</gene>
<dbReference type="GO" id="GO:0046677">
    <property type="term" value="P:response to antibiotic"/>
    <property type="evidence" value="ECO:0007669"/>
    <property type="project" value="UniProtKB-KW"/>
</dbReference>
<evidence type="ECO:0000259" key="10">
    <source>
        <dbReference type="PROSITE" id="PS50850"/>
    </source>
</evidence>
<reference evidence="11 12" key="1">
    <citation type="submission" date="2019-06" db="EMBL/GenBank/DDBJ databases">
        <title>Sequencing the genomes of 1000 actinobacteria strains.</title>
        <authorList>
            <person name="Klenk H.-P."/>
        </authorList>
    </citation>
    <scope>NUCLEOTIDE SEQUENCE [LARGE SCALE GENOMIC DNA]</scope>
    <source>
        <strain evidence="11 12">DSM 41929</strain>
    </source>
</reference>
<organism evidence="11 12">
    <name type="scientific">Streptomyces puniciscabiei</name>
    <dbReference type="NCBI Taxonomy" id="164348"/>
    <lineage>
        <taxon>Bacteria</taxon>
        <taxon>Bacillati</taxon>
        <taxon>Actinomycetota</taxon>
        <taxon>Actinomycetes</taxon>
        <taxon>Kitasatosporales</taxon>
        <taxon>Streptomycetaceae</taxon>
        <taxon>Streptomyces</taxon>
    </lineage>
</organism>
<dbReference type="InterPro" id="IPR004638">
    <property type="entry name" value="EmrB-like"/>
</dbReference>
<evidence type="ECO:0000313" key="12">
    <source>
        <dbReference type="Proteomes" id="UP000318103"/>
    </source>
</evidence>
<dbReference type="InterPro" id="IPR020846">
    <property type="entry name" value="MFS_dom"/>
</dbReference>
<feature type="transmembrane region" description="Helical" evidence="9">
    <location>
        <begin position="445"/>
        <end position="463"/>
    </location>
</feature>
<dbReference type="PROSITE" id="PS50850">
    <property type="entry name" value="MFS"/>
    <property type="match status" value="1"/>
</dbReference>
<feature type="transmembrane region" description="Helical" evidence="9">
    <location>
        <begin position="370"/>
        <end position="392"/>
    </location>
</feature>
<evidence type="ECO:0000256" key="2">
    <source>
        <dbReference type="ARBA" id="ARBA00022448"/>
    </source>
</evidence>
<evidence type="ECO:0000256" key="6">
    <source>
        <dbReference type="ARBA" id="ARBA00023136"/>
    </source>
</evidence>
<dbReference type="InterPro" id="IPR011701">
    <property type="entry name" value="MFS"/>
</dbReference>
<dbReference type="Pfam" id="PF07690">
    <property type="entry name" value="MFS_1"/>
    <property type="match status" value="2"/>
</dbReference>
<evidence type="ECO:0000256" key="8">
    <source>
        <dbReference type="SAM" id="MobiDB-lite"/>
    </source>
</evidence>
<dbReference type="CDD" id="cd17321">
    <property type="entry name" value="MFS_MMR_MDR_like"/>
    <property type="match status" value="1"/>
</dbReference>
<feature type="transmembrane region" description="Helical" evidence="9">
    <location>
        <begin position="208"/>
        <end position="226"/>
    </location>
</feature>
<dbReference type="Gene3D" id="1.20.1250.20">
    <property type="entry name" value="MFS general substrate transporter like domains"/>
    <property type="match status" value="1"/>
</dbReference>
<feature type="compositionally biased region" description="Basic and acidic residues" evidence="8">
    <location>
        <begin position="473"/>
        <end position="482"/>
    </location>
</feature>
<dbReference type="PANTHER" id="PTHR42718:SF42">
    <property type="entry name" value="EXPORT PROTEIN"/>
    <property type="match status" value="1"/>
</dbReference>
<dbReference type="Gene3D" id="1.20.1720.10">
    <property type="entry name" value="Multidrug resistance protein D"/>
    <property type="match status" value="1"/>
</dbReference>
<evidence type="ECO:0000256" key="9">
    <source>
        <dbReference type="SAM" id="Phobius"/>
    </source>
</evidence>
<accession>A0A542SXD8</accession>
<feature type="transmembrane region" description="Helical" evidence="9">
    <location>
        <begin position="176"/>
        <end position="196"/>
    </location>
</feature>
<dbReference type="SUPFAM" id="SSF103473">
    <property type="entry name" value="MFS general substrate transporter"/>
    <property type="match status" value="1"/>
</dbReference>